<proteinExistence type="predicted"/>
<gene>
    <name evidence="2" type="ORF">NSCI0253_LOCUS35801</name>
</gene>
<protein>
    <submittedName>
        <fullName evidence="2">Uncharacterized protein</fullName>
    </submittedName>
</protein>
<accession>A0A7S1FER8</accession>
<sequence length="210" mass="22447">MAQQQCEVRIPDNVLPGQKFIATTPDGQAMEVEVPIGSTSGSSVSFLYTPLGNCQTNVPLPTVVGQPVIGQVVMGGSGGISPDSTIGGDQEAASMGWVLYAIGWFMCCCCGPAGLIFWAVVPCIFFSKSKSEQRNHPKEKIVAMVNCITCAVCTVLGVLVLVYIIVLMATGSVEDETCEADVELNDGCKTCSYSTSGEYFGRRRYSRCWN</sequence>
<dbReference type="EMBL" id="HBFQ01050195">
    <property type="protein sequence ID" value="CAD8861446.1"/>
    <property type="molecule type" value="Transcribed_RNA"/>
</dbReference>
<reference evidence="2" key="1">
    <citation type="submission" date="2021-01" db="EMBL/GenBank/DDBJ databases">
        <authorList>
            <person name="Corre E."/>
            <person name="Pelletier E."/>
            <person name="Niang G."/>
            <person name="Scheremetjew M."/>
            <person name="Finn R."/>
            <person name="Kale V."/>
            <person name="Holt S."/>
            <person name="Cochrane G."/>
            <person name="Meng A."/>
            <person name="Brown T."/>
            <person name="Cohen L."/>
        </authorList>
    </citation>
    <scope>NUCLEOTIDE SEQUENCE</scope>
</reference>
<keyword evidence="1" id="KW-1133">Transmembrane helix</keyword>
<feature type="transmembrane region" description="Helical" evidence="1">
    <location>
        <begin position="141"/>
        <end position="166"/>
    </location>
</feature>
<name>A0A7S1FER8_NOCSC</name>
<evidence type="ECO:0000256" key="1">
    <source>
        <dbReference type="SAM" id="Phobius"/>
    </source>
</evidence>
<evidence type="ECO:0000313" key="2">
    <source>
        <dbReference type="EMBL" id="CAD8861446.1"/>
    </source>
</evidence>
<organism evidence="2">
    <name type="scientific">Noctiluca scintillans</name>
    <name type="common">Sea sparkle</name>
    <name type="synonym">Red tide dinoflagellate</name>
    <dbReference type="NCBI Taxonomy" id="2966"/>
    <lineage>
        <taxon>Eukaryota</taxon>
        <taxon>Sar</taxon>
        <taxon>Alveolata</taxon>
        <taxon>Dinophyceae</taxon>
        <taxon>Noctilucales</taxon>
        <taxon>Noctilucaceae</taxon>
        <taxon>Noctiluca</taxon>
    </lineage>
</organism>
<dbReference type="AlphaFoldDB" id="A0A7S1FER8"/>
<keyword evidence="1" id="KW-0812">Transmembrane</keyword>
<keyword evidence="1" id="KW-0472">Membrane</keyword>
<feature type="transmembrane region" description="Helical" evidence="1">
    <location>
        <begin position="97"/>
        <end position="121"/>
    </location>
</feature>